<reference evidence="8 9" key="1">
    <citation type="submission" date="2019-08" db="EMBL/GenBank/DDBJ databases">
        <title>In-depth cultivation of the pig gut microbiome towards novel bacterial diversity and tailored functional studies.</title>
        <authorList>
            <person name="Wylensek D."/>
            <person name="Hitch T.C.A."/>
            <person name="Clavel T."/>
        </authorList>
    </citation>
    <scope>NUCLEOTIDE SEQUENCE [LARGE SCALE GENOMIC DNA]</scope>
    <source>
        <strain evidence="8 9">WCA-389-WT-5B</strain>
    </source>
</reference>
<evidence type="ECO:0000256" key="4">
    <source>
        <dbReference type="ARBA" id="ARBA00022692"/>
    </source>
</evidence>
<feature type="transmembrane region" description="Helical" evidence="7">
    <location>
        <begin position="415"/>
        <end position="436"/>
    </location>
</feature>
<feature type="transmembrane region" description="Helical" evidence="7">
    <location>
        <begin position="386"/>
        <end position="409"/>
    </location>
</feature>
<dbReference type="PIRSF" id="PIRSF006603">
    <property type="entry name" value="DinF"/>
    <property type="match status" value="1"/>
</dbReference>
<feature type="transmembrane region" description="Helical" evidence="7">
    <location>
        <begin position="319"/>
        <end position="341"/>
    </location>
</feature>
<dbReference type="RefSeq" id="WP_154488789.1">
    <property type="nucleotide sequence ID" value="NZ_VULN01000027.1"/>
</dbReference>
<evidence type="ECO:0000256" key="2">
    <source>
        <dbReference type="ARBA" id="ARBA00022448"/>
    </source>
</evidence>
<sequence length="454" mass="49048">MAASQINMLEGSLTKPLFQFAIPVALIGILQQMFNTADIMVLGRFVGKEALAAVGNNAPVIGVMVNLFLGISLGANVLIARRLGGRRLKEASQAIHTTVLMALLTGLFILVVGEILAGPLMVWMGVPEEVRAASEFYLRIYLLGMPGMTLYDFLSAVYRSHGNVRTPLLSLITASLVNIAGNFLAVFLGFGLAGVVVATAVSNYVSSGLLLRMLRYGHGVLHFYPGAIRLRLDDIREILRVGVPAGIQGMVFNLSNMVIQSAINSEGALAMAASAAAYVLEINTYPFIIAFGQAITTFTSQNFGAGNLKRCRKVLGRGLTLNFLFTCVLIGLVFLVARPFLEIFGLEQEAVDLGVMRIHLIIGFYFLSTIYESLSASMRGFGNSLTPALAMLVSIVGTRLLWLATVYAANPTYRNIMYCYPLSWLAADVLIGALFWRDWKRGKLGGTGIGQSAE</sequence>
<feature type="transmembrane region" description="Helical" evidence="7">
    <location>
        <begin position="136"/>
        <end position="154"/>
    </location>
</feature>
<dbReference type="GO" id="GO:0005886">
    <property type="term" value="C:plasma membrane"/>
    <property type="evidence" value="ECO:0007669"/>
    <property type="project" value="UniProtKB-SubCell"/>
</dbReference>
<keyword evidence="4 7" id="KW-0812">Transmembrane</keyword>
<dbReference type="PANTHER" id="PTHR43549:SF3">
    <property type="entry name" value="MULTIDRUG RESISTANCE PROTEIN YPNP-RELATED"/>
    <property type="match status" value="1"/>
</dbReference>
<feature type="transmembrane region" description="Helical" evidence="7">
    <location>
        <begin position="58"/>
        <end position="79"/>
    </location>
</feature>
<evidence type="ECO:0000256" key="6">
    <source>
        <dbReference type="ARBA" id="ARBA00023136"/>
    </source>
</evidence>
<name>A0A6N7W4W3_ACIFE</name>
<dbReference type="GO" id="GO:0015297">
    <property type="term" value="F:antiporter activity"/>
    <property type="evidence" value="ECO:0007669"/>
    <property type="project" value="InterPro"/>
</dbReference>
<evidence type="ECO:0000256" key="5">
    <source>
        <dbReference type="ARBA" id="ARBA00022989"/>
    </source>
</evidence>
<dbReference type="OrthoDB" id="62420at2"/>
<keyword evidence="2" id="KW-0813">Transport</keyword>
<dbReference type="AlphaFoldDB" id="A0A6N7W4W3"/>
<protein>
    <submittedName>
        <fullName evidence="8">MATE family efflux transporter</fullName>
    </submittedName>
</protein>
<dbReference type="NCBIfam" id="TIGR00797">
    <property type="entry name" value="matE"/>
    <property type="match status" value="1"/>
</dbReference>
<feature type="transmembrane region" description="Helical" evidence="7">
    <location>
        <begin position="99"/>
        <end position="124"/>
    </location>
</feature>
<keyword evidence="3" id="KW-1003">Cell membrane</keyword>
<dbReference type="GO" id="GO:0042910">
    <property type="term" value="F:xenobiotic transmembrane transporter activity"/>
    <property type="evidence" value="ECO:0007669"/>
    <property type="project" value="InterPro"/>
</dbReference>
<evidence type="ECO:0000256" key="7">
    <source>
        <dbReference type="SAM" id="Phobius"/>
    </source>
</evidence>
<keyword evidence="6 7" id="KW-0472">Membrane</keyword>
<feature type="transmembrane region" description="Helical" evidence="7">
    <location>
        <begin position="353"/>
        <end position="374"/>
    </location>
</feature>
<dbReference type="CDD" id="cd13138">
    <property type="entry name" value="MATE_yoeA_like"/>
    <property type="match status" value="1"/>
</dbReference>
<evidence type="ECO:0000256" key="1">
    <source>
        <dbReference type="ARBA" id="ARBA00004651"/>
    </source>
</evidence>
<comment type="subcellular location">
    <subcellularLocation>
        <location evidence="1">Cell membrane</location>
        <topology evidence="1">Multi-pass membrane protein</topology>
    </subcellularLocation>
</comment>
<proteinExistence type="predicted"/>
<keyword evidence="5 7" id="KW-1133">Transmembrane helix</keyword>
<dbReference type="EMBL" id="VULN01000027">
    <property type="protein sequence ID" value="MSS83158.1"/>
    <property type="molecule type" value="Genomic_DNA"/>
</dbReference>
<gene>
    <name evidence="8" type="ORF">FX155_11240</name>
</gene>
<evidence type="ECO:0000256" key="3">
    <source>
        <dbReference type="ARBA" id="ARBA00022475"/>
    </source>
</evidence>
<dbReference type="InterPro" id="IPR002528">
    <property type="entry name" value="MATE_fam"/>
</dbReference>
<evidence type="ECO:0000313" key="9">
    <source>
        <dbReference type="Proteomes" id="UP000441455"/>
    </source>
</evidence>
<accession>A0A6N7W4W3</accession>
<dbReference type="Proteomes" id="UP000441455">
    <property type="component" value="Unassembled WGS sequence"/>
</dbReference>
<organism evidence="8 9">
    <name type="scientific">Acidaminococcus fermentans</name>
    <dbReference type="NCBI Taxonomy" id="905"/>
    <lineage>
        <taxon>Bacteria</taxon>
        <taxon>Bacillati</taxon>
        <taxon>Bacillota</taxon>
        <taxon>Negativicutes</taxon>
        <taxon>Acidaminococcales</taxon>
        <taxon>Acidaminococcaceae</taxon>
        <taxon>Acidaminococcus</taxon>
    </lineage>
</organism>
<feature type="transmembrane region" description="Helical" evidence="7">
    <location>
        <begin position="20"/>
        <end position="46"/>
    </location>
</feature>
<evidence type="ECO:0000313" key="8">
    <source>
        <dbReference type="EMBL" id="MSS83158.1"/>
    </source>
</evidence>
<comment type="caution">
    <text evidence="8">The sequence shown here is derived from an EMBL/GenBank/DDBJ whole genome shotgun (WGS) entry which is preliminary data.</text>
</comment>
<feature type="transmembrane region" description="Helical" evidence="7">
    <location>
        <begin position="190"/>
        <end position="211"/>
    </location>
</feature>
<dbReference type="InterPro" id="IPR052031">
    <property type="entry name" value="Membrane_Transporter-Flippase"/>
</dbReference>
<dbReference type="Pfam" id="PF01554">
    <property type="entry name" value="MatE"/>
    <property type="match status" value="2"/>
</dbReference>
<dbReference type="InterPro" id="IPR048279">
    <property type="entry name" value="MdtK-like"/>
</dbReference>
<dbReference type="PANTHER" id="PTHR43549">
    <property type="entry name" value="MULTIDRUG RESISTANCE PROTEIN YPNP-RELATED"/>
    <property type="match status" value="1"/>
</dbReference>